<keyword evidence="2" id="KW-0677">Repeat</keyword>
<dbReference type="EMBL" id="LJSK01000497">
    <property type="protein sequence ID" value="KPI82889.1"/>
    <property type="molecule type" value="Genomic_DNA"/>
</dbReference>
<comment type="caution">
    <text evidence="3">The sequence shown here is derived from an EMBL/GenBank/DDBJ whole genome shotgun (WGS) entry which is preliminary data.</text>
</comment>
<evidence type="ECO:0000256" key="2">
    <source>
        <dbReference type="ARBA" id="ARBA00022737"/>
    </source>
</evidence>
<evidence type="ECO:0000313" key="4">
    <source>
        <dbReference type="Proteomes" id="UP000038009"/>
    </source>
</evidence>
<dbReference type="OMA" id="NHCHQIS"/>
<reference evidence="3 4" key="1">
    <citation type="journal article" date="2015" name="PLoS Pathog.">
        <title>Leptomonas seymouri: Adaptations to the Dixenous Life Cycle Analyzed by Genome Sequencing, Transcriptome Profiling and Co-infection with Leishmania donovani.</title>
        <authorList>
            <person name="Kraeva N."/>
            <person name="Butenko A."/>
            <person name="Hlavacova J."/>
            <person name="Kostygov A."/>
            <person name="Myskova J."/>
            <person name="Grybchuk D."/>
            <person name="Lestinova T."/>
            <person name="Votypka J."/>
            <person name="Volf P."/>
            <person name="Opperdoes F."/>
            <person name="Flegontov P."/>
            <person name="Lukes J."/>
            <person name="Yurchenko V."/>
        </authorList>
    </citation>
    <scope>NUCLEOTIDE SEQUENCE [LARGE SCALE GENOMIC DNA]</scope>
    <source>
        <strain evidence="3 4">ATCC 30220</strain>
    </source>
</reference>
<proteinExistence type="predicted"/>
<dbReference type="PANTHER" id="PTHR46652:SF3">
    <property type="entry name" value="LEUCINE-RICH REPEAT-CONTAINING PROTEIN 9"/>
    <property type="match status" value="1"/>
</dbReference>
<dbReference type="SUPFAM" id="SSF52058">
    <property type="entry name" value="L domain-like"/>
    <property type="match status" value="1"/>
</dbReference>
<dbReference type="SUPFAM" id="SSF52047">
    <property type="entry name" value="RNI-like"/>
    <property type="match status" value="1"/>
</dbReference>
<dbReference type="OrthoDB" id="120976at2759"/>
<evidence type="ECO:0008006" key="5">
    <source>
        <dbReference type="Google" id="ProtNLM"/>
    </source>
</evidence>
<dbReference type="Proteomes" id="UP000038009">
    <property type="component" value="Unassembled WGS sequence"/>
</dbReference>
<dbReference type="VEuPathDB" id="TriTrypDB:Lsey_0497_0010"/>
<evidence type="ECO:0000256" key="1">
    <source>
        <dbReference type="ARBA" id="ARBA00022614"/>
    </source>
</evidence>
<evidence type="ECO:0000313" key="3">
    <source>
        <dbReference type="EMBL" id="KPI82889.1"/>
    </source>
</evidence>
<accession>A0A0N0P2F4</accession>
<gene>
    <name evidence="3" type="ORF">ABL78_8095</name>
</gene>
<protein>
    <recommendedName>
        <fullName evidence="5">F-box domain-containing protein</fullName>
    </recommendedName>
</protein>
<keyword evidence="1" id="KW-0433">Leucine-rich repeat</keyword>
<dbReference type="PANTHER" id="PTHR46652">
    <property type="entry name" value="LEUCINE-RICH REPEAT AND IQ DOMAIN-CONTAINING PROTEIN 1-RELATED"/>
    <property type="match status" value="1"/>
</dbReference>
<name>A0A0N0P2F4_LEPSE</name>
<keyword evidence="4" id="KW-1185">Reference proteome</keyword>
<dbReference type="AlphaFoldDB" id="A0A0N0P2F4"/>
<sequence length="487" mass="53695">MLSLSSTGPFVGEIPDRDTLHDIMRYIPFNRRTLTAMRCVSRPFRSAVQSRRSPWAEHQEIMLSRYGQCILFNALEDAGGRSAFSLYSISPMGRKFRTHSAKLLGRYHTLVANGLTRLVLHHAQVESTFFEPLGALTNLKELELVSCRSLTSVTDASRIKSLESLMVVFCPLEPDGVTGLQLPKLKKLTLRSCCKLTNLNFVHADTTKSLEDIHIEDCSVLDGTSPVFFAGLGERLHSLNLSSTLVDTVLLVIPKAALGSLTELLLCSTPVHSETLSAMKESLSQKLEYLSLDNCLELCDLGFLGSLKALRFLDITGVGSVCDVDSVARCTELEMFRCAQTNVNSISFLKDLKQLRVLDAANTSLTDYTLIHLEESPVLDTVVLTGCVYISSVNAFHQCPRIRRILCGRSAVTNDGVEMLTESKTLEELDLKLTNVTDVNCLAQCPALRIINVCGSVMAQEAVQQLLDNPAIEVICDSFDDSDYVDC</sequence>
<dbReference type="InterPro" id="IPR032675">
    <property type="entry name" value="LRR_dom_sf"/>
</dbReference>
<dbReference type="Gene3D" id="3.80.10.10">
    <property type="entry name" value="Ribonuclease Inhibitor"/>
    <property type="match status" value="3"/>
</dbReference>
<organism evidence="3 4">
    <name type="scientific">Leptomonas seymouri</name>
    <dbReference type="NCBI Taxonomy" id="5684"/>
    <lineage>
        <taxon>Eukaryota</taxon>
        <taxon>Discoba</taxon>
        <taxon>Euglenozoa</taxon>
        <taxon>Kinetoplastea</taxon>
        <taxon>Metakinetoplastina</taxon>
        <taxon>Trypanosomatida</taxon>
        <taxon>Trypanosomatidae</taxon>
        <taxon>Leishmaniinae</taxon>
        <taxon>Leptomonas</taxon>
    </lineage>
</organism>
<dbReference type="InterPro" id="IPR050836">
    <property type="entry name" value="SDS22/Internalin_LRR"/>
</dbReference>